<name>M8CH71_AEGTA</name>
<reference evidence="10" key="1">
    <citation type="submission" date="2015-06" db="UniProtKB">
        <authorList>
            <consortium name="EnsemblPlants"/>
        </authorList>
    </citation>
    <scope>IDENTIFICATION</scope>
</reference>
<dbReference type="SMART" id="SM00220">
    <property type="entry name" value="S_TKc"/>
    <property type="match status" value="1"/>
</dbReference>
<dbReference type="InterPro" id="IPR008271">
    <property type="entry name" value="Ser/Thr_kinase_AS"/>
</dbReference>
<evidence type="ECO:0000256" key="3">
    <source>
        <dbReference type="ARBA" id="ARBA00022679"/>
    </source>
</evidence>
<protein>
    <recommendedName>
        <fullName evidence="1">non-specific serine/threonine protein kinase</fullName>
        <ecNumber evidence="1">2.7.11.1</ecNumber>
    </recommendedName>
</protein>
<feature type="domain" description="Protein kinase" evidence="9">
    <location>
        <begin position="1"/>
        <end position="173"/>
    </location>
</feature>
<evidence type="ECO:0000259" key="9">
    <source>
        <dbReference type="PROSITE" id="PS50011"/>
    </source>
</evidence>
<keyword evidence="6" id="KW-0067">ATP-binding</keyword>
<dbReference type="SUPFAM" id="SSF56112">
    <property type="entry name" value="Protein kinase-like (PK-like)"/>
    <property type="match status" value="1"/>
</dbReference>
<dbReference type="InterPro" id="IPR000719">
    <property type="entry name" value="Prot_kinase_dom"/>
</dbReference>
<dbReference type="Gene3D" id="1.10.510.10">
    <property type="entry name" value="Transferase(Phosphotransferase) domain 1"/>
    <property type="match status" value="1"/>
</dbReference>
<keyword evidence="4" id="KW-0547">Nucleotide-binding</keyword>
<dbReference type="PANTHER" id="PTHR45707">
    <property type="entry name" value="C2 CALCIUM/LIPID-BINDING PLANT PHOSPHORIBOSYLTRANSFERASE FAMILY PROTEIN"/>
    <property type="match status" value="1"/>
</dbReference>
<comment type="catalytic activity">
    <reaction evidence="7">
        <text>L-threonyl-[protein] + ATP = O-phospho-L-threonyl-[protein] + ADP + H(+)</text>
        <dbReference type="Rhea" id="RHEA:46608"/>
        <dbReference type="Rhea" id="RHEA-COMP:11060"/>
        <dbReference type="Rhea" id="RHEA-COMP:11605"/>
        <dbReference type="ChEBI" id="CHEBI:15378"/>
        <dbReference type="ChEBI" id="CHEBI:30013"/>
        <dbReference type="ChEBI" id="CHEBI:30616"/>
        <dbReference type="ChEBI" id="CHEBI:61977"/>
        <dbReference type="ChEBI" id="CHEBI:456216"/>
        <dbReference type="EC" id="2.7.11.1"/>
    </reaction>
</comment>
<dbReference type="EC" id="2.7.11.1" evidence="1"/>
<dbReference type="PROSITE" id="PS00108">
    <property type="entry name" value="PROTEIN_KINASE_ST"/>
    <property type="match status" value="1"/>
</dbReference>
<evidence type="ECO:0000256" key="1">
    <source>
        <dbReference type="ARBA" id="ARBA00012513"/>
    </source>
</evidence>
<dbReference type="InterPro" id="IPR011009">
    <property type="entry name" value="Kinase-like_dom_sf"/>
</dbReference>
<proteinExistence type="predicted"/>
<evidence type="ECO:0000256" key="8">
    <source>
        <dbReference type="ARBA" id="ARBA00048679"/>
    </source>
</evidence>
<evidence type="ECO:0000256" key="7">
    <source>
        <dbReference type="ARBA" id="ARBA00047899"/>
    </source>
</evidence>
<accession>M8CH71</accession>
<dbReference type="GO" id="GO:0005524">
    <property type="term" value="F:ATP binding"/>
    <property type="evidence" value="ECO:0007669"/>
    <property type="project" value="UniProtKB-KW"/>
</dbReference>
<dbReference type="AlphaFoldDB" id="M8CH71"/>
<keyword evidence="5" id="KW-0418">Kinase</keyword>
<dbReference type="GO" id="GO:0004674">
    <property type="term" value="F:protein serine/threonine kinase activity"/>
    <property type="evidence" value="ECO:0007669"/>
    <property type="project" value="UniProtKB-KW"/>
</dbReference>
<keyword evidence="3" id="KW-0808">Transferase</keyword>
<evidence type="ECO:0000256" key="2">
    <source>
        <dbReference type="ARBA" id="ARBA00022527"/>
    </source>
</evidence>
<evidence type="ECO:0000313" key="10">
    <source>
        <dbReference type="EnsemblPlants" id="EMT22571"/>
    </source>
</evidence>
<dbReference type="FunFam" id="1.10.510.10:FF:001023">
    <property type="entry name" value="Os07g0541700 protein"/>
    <property type="match status" value="1"/>
</dbReference>
<dbReference type="Pfam" id="PF00069">
    <property type="entry name" value="Pkinase"/>
    <property type="match status" value="1"/>
</dbReference>
<evidence type="ECO:0000256" key="5">
    <source>
        <dbReference type="ARBA" id="ARBA00022777"/>
    </source>
</evidence>
<keyword evidence="2" id="KW-0723">Serine/threonine-protein kinase</keyword>
<dbReference type="PANTHER" id="PTHR45707:SF76">
    <property type="entry name" value="PROTEIN KINASE DOMAIN-CONTAINING PROTEIN"/>
    <property type="match status" value="1"/>
</dbReference>
<evidence type="ECO:0000256" key="6">
    <source>
        <dbReference type="ARBA" id="ARBA00022840"/>
    </source>
</evidence>
<dbReference type="PROSITE" id="PS50011">
    <property type="entry name" value="PROTEIN_KINASE_DOM"/>
    <property type="match status" value="1"/>
</dbReference>
<sequence>MSIPVPSGMSSVLDWHTCCKIIEGISFGLMYLHEGSNVPIIHLDLKPANILLDENFVPKITDFGLSRLCDEKTMQTKVASGTLGYMAPEYLLRGVITPMADIFGLGVIIMEEVQIWRNRLEKDPGYTSLEADCQQIKTCIQIGLICVNSERTKRPTVKKIIDMLQGLESMDWYIINECVRSEDKYAVPWTWFQQKDVGYAGLSRFVPFIETATIR</sequence>
<dbReference type="EnsemblPlants" id="EMT22571">
    <property type="protein sequence ID" value="EMT22571"/>
    <property type="gene ID" value="F775_08213"/>
</dbReference>
<comment type="catalytic activity">
    <reaction evidence="8">
        <text>L-seryl-[protein] + ATP = O-phospho-L-seryl-[protein] + ADP + H(+)</text>
        <dbReference type="Rhea" id="RHEA:17989"/>
        <dbReference type="Rhea" id="RHEA-COMP:9863"/>
        <dbReference type="Rhea" id="RHEA-COMP:11604"/>
        <dbReference type="ChEBI" id="CHEBI:15378"/>
        <dbReference type="ChEBI" id="CHEBI:29999"/>
        <dbReference type="ChEBI" id="CHEBI:30616"/>
        <dbReference type="ChEBI" id="CHEBI:83421"/>
        <dbReference type="ChEBI" id="CHEBI:456216"/>
        <dbReference type="EC" id="2.7.11.1"/>
    </reaction>
</comment>
<organism evidence="10">
    <name type="scientific">Aegilops tauschii</name>
    <name type="common">Tausch's goatgrass</name>
    <name type="synonym">Aegilops squarrosa</name>
    <dbReference type="NCBI Taxonomy" id="37682"/>
    <lineage>
        <taxon>Eukaryota</taxon>
        <taxon>Viridiplantae</taxon>
        <taxon>Streptophyta</taxon>
        <taxon>Embryophyta</taxon>
        <taxon>Tracheophyta</taxon>
        <taxon>Spermatophyta</taxon>
        <taxon>Magnoliopsida</taxon>
        <taxon>Liliopsida</taxon>
        <taxon>Poales</taxon>
        <taxon>Poaceae</taxon>
        <taxon>BOP clade</taxon>
        <taxon>Pooideae</taxon>
        <taxon>Triticodae</taxon>
        <taxon>Triticeae</taxon>
        <taxon>Triticinae</taxon>
        <taxon>Aegilops</taxon>
    </lineage>
</organism>
<evidence type="ECO:0000256" key="4">
    <source>
        <dbReference type="ARBA" id="ARBA00022741"/>
    </source>
</evidence>